<dbReference type="Proteomes" id="UP000789901">
    <property type="component" value="Unassembled WGS sequence"/>
</dbReference>
<comment type="caution">
    <text evidence="1">The sequence shown here is derived from an EMBL/GenBank/DDBJ whole genome shotgun (WGS) entry which is preliminary data.</text>
</comment>
<organism evidence="1 2">
    <name type="scientific">Gigaspora margarita</name>
    <dbReference type="NCBI Taxonomy" id="4874"/>
    <lineage>
        <taxon>Eukaryota</taxon>
        <taxon>Fungi</taxon>
        <taxon>Fungi incertae sedis</taxon>
        <taxon>Mucoromycota</taxon>
        <taxon>Glomeromycotina</taxon>
        <taxon>Glomeromycetes</taxon>
        <taxon>Diversisporales</taxon>
        <taxon>Gigasporaceae</taxon>
        <taxon>Gigaspora</taxon>
    </lineage>
</organism>
<protein>
    <submittedName>
        <fullName evidence="1">1246_t:CDS:1</fullName>
    </submittedName>
</protein>
<evidence type="ECO:0000313" key="2">
    <source>
        <dbReference type="Proteomes" id="UP000789901"/>
    </source>
</evidence>
<keyword evidence="2" id="KW-1185">Reference proteome</keyword>
<dbReference type="EMBL" id="CAJVQB010023668">
    <property type="protein sequence ID" value="CAG8802429.1"/>
    <property type="molecule type" value="Genomic_DNA"/>
</dbReference>
<accession>A0ABN7VW08</accession>
<evidence type="ECO:0000313" key="1">
    <source>
        <dbReference type="EMBL" id="CAG8802429.1"/>
    </source>
</evidence>
<name>A0ABN7VW08_GIGMA</name>
<proteinExistence type="predicted"/>
<reference evidence="1 2" key="1">
    <citation type="submission" date="2021-06" db="EMBL/GenBank/DDBJ databases">
        <authorList>
            <person name="Kallberg Y."/>
            <person name="Tangrot J."/>
            <person name="Rosling A."/>
        </authorList>
    </citation>
    <scope>NUCLEOTIDE SEQUENCE [LARGE SCALE GENOMIC DNA]</scope>
    <source>
        <strain evidence="1 2">120-4 pot B 10/14</strain>
    </source>
</reference>
<sequence>MRYIQGLSRTFTFKVEEYRFNSGNNTFNAISVWKIDDNADKTIMIQKNSYIVNELQENALYYNTRAMRINYLHMCDLLLPKAKPAALRTIYHIPFQTFDAATENDIMELWNTIYLIDDNISQQDHIAESITKRVCKMVKQEFEQLHCIPDPVPGEGFHYKSFEKLYSIPTTEEHRPSLKNAKLKTTKS</sequence>
<feature type="non-terminal residue" evidence="1">
    <location>
        <position position="188"/>
    </location>
</feature>
<gene>
    <name evidence="1" type="ORF">GMARGA_LOCUS23413</name>
</gene>